<sequence>MAGLTTPEFATQVSAVRVELPMFDPDDAATWLLMCENLLIDAGVNQQSTMFRKVLAKLPPPQFRLVKHLALQRPLPNDCFDKLQACLKEQLDPTPAERLLKMESLPHCVGDRKPSDLYLELQALYPNDMDHEIIQETFLQRMPSTLGLLCRGWLEELSLRDVSIRADSYRRHQPDRSAAAVTEPSSLEPSIGEEGGDTSSTVEAKCQSFPRTLQQGKHRPLQPRAANGRVYSFKFLVADVPMAILGADFLREQGLIPDLRAACLRDGRTFLSVHSSGPQRGTGAIVHVSVENRCPSNQADGTKFQDIRVDHTIETRGRPVYARSRRLRPDKWPPQSES</sequence>
<keyword evidence="3" id="KW-1185">Reference proteome</keyword>
<dbReference type="AlphaFoldDB" id="A0A5S6Q5C0"/>
<feature type="domain" description="DUF7041" evidence="2">
    <location>
        <begin position="20"/>
        <end position="102"/>
    </location>
</feature>
<feature type="region of interest" description="Disordered" evidence="1">
    <location>
        <begin position="173"/>
        <end position="202"/>
    </location>
</feature>
<evidence type="ECO:0000313" key="4">
    <source>
        <dbReference type="WBParaSite" id="TMUE_0000002142.1"/>
    </source>
</evidence>
<dbReference type="STRING" id="70415.A0A5S6Q5C0"/>
<accession>A0A5S6Q5C0</accession>
<evidence type="ECO:0000259" key="2">
    <source>
        <dbReference type="Pfam" id="PF23055"/>
    </source>
</evidence>
<dbReference type="Pfam" id="PF23055">
    <property type="entry name" value="DUF7041"/>
    <property type="match status" value="1"/>
</dbReference>
<dbReference type="Proteomes" id="UP000046395">
    <property type="component" value="Unassembled WGS sequence"/>
</dbReference>
<evidence type="ECO:0000313" key="3">
    <source>
        <dbReference type="Proteomes" id="UP000046395"/>
    </source>
</evidence>
<reference evidence="4" key="1">
    <citation type="submission" date="2019-12" db="UniProtKB">
        <authorList>
            <consortium name="WormBaseParasite"/>
        </authorList>
    </citation>
    <scope>IDENTIFICATION</scope>
</reference>
<protein>
    <submittedName>
        <fullName evidence="4">SCAN box domain-containing protein</fullName>
    </submittedName>
</protein>
<dbReference type="WBParaSite" id="TMUE_0000002142.1">
    <property type="protein sequence ID" value="TMUE_0000002142.1"/>
    <property type="gene ID" value="WBGene00297998"/>
</dbReference>
<dbReference type="InterPro" id="IPR055469">
    <property type="entry name" value="DUF7041"/>
</dbReference>
<evidence type="ECO:0000256" key="1">
    <source>
        <dbReference type="SAM" id="MobiDB-lite"/>
    </source>
</evidence>
<proteinExistence type="predicted"/>
<name>A0A5S6Q5C0_TRIMR</name>
<organism evidence="3 4">
    <name type="scientific">Trichuris muris</name>
    <name type="common">Mouse whipworm</name>
    <dbReference type="NCBI Taxonomy" id="70415"/>
    <lineage>
        <taxon>Eukaryota</taxon>
        <taxon>Metazoa</taxon>
        <taxon>Ecdysozoa</taxon>
        <taxon>Nematoda</taxon>
        <taxon>Enoplea</taxon>
        <taxon>Dorylaimia</taxon>
        <taxon>Trichinellida</taxon>
        <taxon>Trichuridae</taxon>
        <taxon>Trichuris</taxon>
    </lineage>
</organism>